<dbReference type="Pfam" id="PF11354">
    <property type="entry name" value="DUF3156"/>
    <property type="match status" value="1"/>
</dbReference>
<organism evidence="1 2">
    <name type="scientific">Aquitalea magnusonii</name>
    <dbReference type="NCBI Taxonomy" id="332411"/>
    <lineage>
        <taxon>Bacteria</taxon>
        <taxon>Pseudomonadati</taxon>
        <taxon>Pseudomonadota</taxon>
        <taxon>Betaproteobacteria</taxon>
        <taxon>Neisseriales</taxon>
        <taxon>Chromobacteriaceae</taxon>
        <taxon>Aquitalea</taxon>
    </lineage>
</organism>
<accession>A0A318JM98</accession>
<dbReference type="OrthoDB" id="8590098at2"/>
<gene>
    <name evidence="1" type="ORF">DFR38_105222</name>
</gene>
<evidence type="ECO:0000313" key="2">
    <source>
        <dbReference type="Proteomes" id="UP000248395"/>
    </source>
</evidence>
<sequence length="203" mass="22827">MWQRALDFALRPRLPKGYRPGETLARLQRDLSGLDYLGEEGGCRRYALPGSNWSVLVSEVVDSQLLLHTVSCRFSLQLPLAGPARPCRLAFNHRGSWRRSGIACRLLRGDAEELAVLRQRLVQDADLHTALMPLDFKRCELLGDAAGWRVEIEPFAASEVVGRFPPFRRYIRLINTQKLAVLAAMAALRRLLLAQDGPPLTQD</sequence>
<protein>
    <submittedName>
        <fullName evidence="1">Uncharacterized protein DUF3156</fullName>
    </submittedName>
</protein>
<dbReference type="RefSeq" id="WP_059285033.1">
    <property type="nucleotide sequence ID" value="NZ_LNQU01000013.1"/>
</dbReference>
<reference evidence="1 2" key="1">
    <citation type="submission" date="2018-05" db="EMBL/GenBank/DDBJ databases">
        <title>Genomic Encyclopedia of Type Strains, Phase IV (KMG-IV): sequencing the most valuable type-strain genomes for metagenomic binning, comparative biology and taxonomic classification.</title>
        <authorList>
            <person name="Goeker M."/>
        </authorList>
    </citation>
    <scope>NUCLEOTIDE SEQUENCE [LARGE SCALE GENOMIC DNA]</scope>
    <source>
        <strain evidence="1 2">DSM 25134</strain>
    </source>
</reference>
<proteinExistence type="predicted"/>
<keyword evidence="2" id="KW-1185">Reference proteome</keyword>
<dbReference type="Proteomes" id="UP000248395">
    <property type="component" value="Unassembled WGS sequence"/>
</dbReference>
<comment type="caution">
    <text evidence="1">The sequence shown here is derived from an EMBL/GenBank/DDBJ whole genome shotgun (WGS) entry which is preliminary data.</text>
</comment>
<dbReference type="InterPro" id="IPR021500">
    <property type="entry name" value="DUF3156"/>
</dbReference>
<evidence type="ECO:0000313" key="1">
    <source>
        <dbReference type="EMBL" id="PXX49179.1"/>
    </source>
</evidence>
<dbReference type="EMBL" id="QJKC01000005">
    <property type="protein sequence ID" value="PXX49179.1"/>
    <property type="molecule type" value="Genomic_DNA"/>
</dbReference>
<name>A0A318JM98_9NEIS</name>
<dbReference type="AlphaFoldDB" id="A0A318JM98"/>